<keyword evidence="3" id="KW-0378">Hydrolase</keyword>
<dbReference type="NCBIfam" id="TIGR01543">
    <property type="entry name" value="proheadase_HK97"/>
    <property type="match status" value="1"/>
</dbReference>
<keyword evidence="1" id="KW-1188">Viral release from host cell</keyword>
<evidence type="ECO:0000259" key="5">
    <source>
        <dbReference type="Pfam" id="PF04586"/>
    </source>
</evidence>
<evidence type="ECO:0000256" key="1">
    <source>
        <dbReference type="ARBA" id="ARBA00022612"/>
    </source>
</evidence>
<accession>A0A2T5J0G6</accession>
<keyword evidence="7" id="KW-1185">Reference proteome</keyword>
<sequence length="236" mass="26282">MNNLQVRQRKQAPNVQHRRAAPQTIALRFTPPAQDGQPYKFEGYAVTWANINSHGERFEKGAFADLIASGKRVHMYYNHAYMDWLTGNSAKRIGKWVELVEDDTGLLVKGELTPNMSQSNDVAAMLAHGTVDGLSIAFYEPNPIDVYQDNTGARVIKRVDLYEISVVDEPSDQTARIAPTTEAIDAVRSADDANNLLVSMGLSKDDANLLLARLYDVLHVPNRVNQLQSVLDVLDF</sequence>
<protein>
    <submittedName>
        <fullName evidence="6">Prohead peptidase</fullName>
    </submittedName>
</protein>
<gene>
    <name evidence="6" type="ORF">C8N29_105132</name>
</gene>
<evidence type="ECO:0000313" key="6">
    <source>
        <dbReference type="EMBL" id="PTQ89805.1"/>
    </source>
</evidence>
<dbReference type="Pfam" id="PF04586">
    <property type="entry name" value="Peptidase_S78"/>
    <property type="match status" value="1"/>
</dbReference>
<dbReference type="RefSeq" id="WP_107865320.1">
    <property type="nucleotide sequence ID" value="NZ_QAON01000005.1"/>
</dbReference>
<dbReference type="OrthoDB" id="64791at2"/>
<feature type="region of interest" description="Disordered" evidence="4">
    <location>
        <begin position="1"/>
        <end position="21"/>
    </location>
</feature>
<proteinExistence type="predicted"/>
<feature type="domain" description="Prohead serine protease" evidence="5">
    <location>
        <begin position="38"/>
        <end position="187"/>
    </location>
</feature>
<evidence type="ECO:0000256" key="3">
    <source>
        <dbReference type="ARBA" id="ARBA00022801"/>
    </source>
</evidence>
<name>A0A2T5J0G6_9GAMM</name>
<comment type="caution">
    <text evidence="6">The sequence shown here is derived from an EMBL/GenBank/DDBJ whole genome shotgun (WGS) entry which is preliminary data.</text>
</comment>
<reference evidence="6 7" key="1">
    <citation type="submission" date="2018-04" db="EMBL/GenBank/DDBJ databases">
        <title>Genomic Encyclopedia of Archaeal and Bacterial Type Strains, Phase II (KMG-II): from individual species to whole genera.</title>
        <authorList>
            <person name="Goeker M."/>
        </authorList>
    </citation>
    <scope>NUCLEOTIDE SEQUENCE [LARGE SCALE GENOMIC DNA]</scope>
    <source>
        <strain evidence="6 7">DSM 5822</strain>
    </source>
</reference>
<dbReference type="AlphaFoldDB" id="A0A2T5J0G6"/>
<dbReference type="InterPro" id="IPR054613">
    <property type="entry name" value="Peptidase_S78_dom"/>
</dbReference>
<evidence type="ECO:0000256" key="2">
    <source>
        <dbReference type="ARBA" id="ARBA00022670"/>
    </source>
</evidence>
<keyword evidence="2" id="KW-0645">Protease</keyword>
<dbReference type="Proteomes" id="UP000244223">
    <property type="component" value="Unassembled WGS sequence"/>
</dbReference>
<dbReference type="GO" id="GO:0006508">
    <property type="term" value="P:proteolysis"/>
    <property type="evidence" value="ECO:0007669"/>
    <property type="project" value="UniProtKB-KW"/>
</dbReference>
<evidence type="ECO:0000313" key="7">
    <source>
        <dbReference type="Proteomes" id="UP000244223"/>
    </source>
</evidence>
<organism evidence="6 7">
    <name type="scientific">Agitococcus lubricus</name>
    <dbReference type="NCBI Taxonomy" id="1077255"/>
    <lineage>
        <taxon>Bacteria</taxon>
        <taxon>Pseudomonadati</taxon>
        <taxon>Pseudomonadota</taxon>
        <taxon>Gammaproteobacteria</taxon>
        <taxon>Moraxellales</taxon>
        <taxon>Moraxellaceae</taxon>
        <taxon>Agitococcus</taxon>
    </lineage>
</organism>
<dbReference type="InterPro" id="IPR006433">
    <property type="entry name" value="Prohead_protease"/>
</dbReference>
<dbReference type="GO" id="GO:0008233">
    <property type="term" value="F:peptidase activity"/>
    <property type="evidence" value="ECO:0007669"/>
    <property type="project" value="UniProtKB-KW"/>
</dbReference>
<dbReference type="EMBL" id="QAON01000005">
    <property type="protein sequence ID" value="PTQ89805.1"/>
    <property type="molecule type" value="Genomic_DNA"/>
</dbReference>
<feature type="compositionally biased region" description="Polar residues" evidence="4">
    <location>
        <begin position="1"/>
        <end position="14"/>
    </location>
</feature>
<evidence type="ECO:0000256" key="4">
    <source>
        <dbReference type="SAM" id="MobiDB-lite"/>
    </source>
</evidence>